<feature type="region of interest" description="Disordered" evidence="6">
    <location>
        <begin position="1"/>
        <end position="126"/>
    </location>
</feature>
<reference evidence="7" key="1">
    <citation type="journal article" date="2020" name="G3 (Bethesda)">
        <title>High-Quality Assemblies for Three Invasive Social Wasps from the &lt;i&gt;Vespula&lt;/i&gt; Genus.</title>
        <authorList>
            <person name="Harrop T.W.R."/>
            <person name="Guhlin J."/>
            <person name="McLaughlin G.M."/>
            <person name="Permina E."/>
            <person name="Stockwell P."/>
            <person name="Gilligan J."/>
            <person name="Le Lec M.F."/>
            <person name="Gruber M.A.M."/>
            <person name="Quinn O."/>
            <person name="Lovegrove M."/>
            <person name="Duncan E.J."/>
            <person name="Remnant E.J."/>
            <person name="Van Eeckhoven J."/>
            <person name="Graham B."/>
            <person name="Knapp R.A."/>
            <person name="Langford K.W."/>
            <person name="Kronenberg Z."/>
            <person name="Press M.O."/>
            <person name="Eacker S.M."/>
            <person name="Wilson-Rankin E.E."/>
            <person name="Purcell J."/>
            <person name="Lester P.J."/>
            <person name="Dearden P.K."/>
        </authorList>
    </citation>
    <scope>NUCLEOTIDE SEQUENCE</scope>
    <source>
        <strain evidence="7">Marl-1</strain>
    </source>
</reference>
<evidence type="ECO:0000256" key="6">
    <source>
        <dbReference type="SAM" id="MobiDB-lite"/>
    </source>
</evidence>
<dbReference type="Proteomes" id="UP000614350">
    <property type="component" value="Unassembled WGS sequence"/>
</dbReference>
<evidence type="ECO:0000256" key="3">
    <source>
        <dbReference type="ARBA" id="ARBA00023159"/>
    </source>
</evidence>
<dbReference type="InterPro" id="IPR028322">
    <property type="entry name" value="PNRC-like_rgn"/>
</dbReference>
<dbReference type="InterPro" id="IPR026780">
    <property type="entry name" value="PNRC1/2"/>
</dbReference>
<organism evidence="7 8">
    <name type="scientific">Vespula vulgaris</name>
    <name type="common">Yellow jacket</name>
    <name type="synonym">Wasp</name>
    <dbReference type="NCBI Taxonomy" id="7454"/>
    <lineage>
        <taxon>Eukaryota</taxon>
        <taxon>Metazoa</taxon>
        <taxon>Ecdysozoa</taxon>
        <taxon>Arthropoda</taxon>
        <taxon>Hexapoda</taxon>
        <taxon>Insecta</taxon>
        <taxon>Pterygota</taxon>
        <taxon>Neoptera</taxon>
        <taxon>Endopterygota</taxon>
        <taxon>Hymenoptera</taxon>
        <taxon>Apocrita</taxon>
        <taxon>Aculeata</taxon>
        <taxon>Vespoidea</taxon>
        <taxon>Vespidae</taxon>
        <taxon>Vespinae</taxon>
        <taxon>Vespula</taxon>
    </lineage>
</organism>
<evidence type="ECO:0000313" key="7">
    <source>
        <dbReference type="EMBL" id="KAF7404994.1"/>
    </source>
</evidence>
<keyword evidence="5" id="KW-0539">Nucleus</keyword>
<comment type="subcellular location">
    <subcellularLocation>
        <location evidence="1">Nucleus</location>
    </subcellularLocation>
</comment>
<feature type="compositionally biased region" description="Pro residues" evidence="6">
    <location>
        <begin position="111"/>
        <end position="121"/>
    </location>
</feature>
<keyword evidence="8" id="KW-1185">Reference proteome</keyword>
<dbReference type="AlphaFoldDB" id="A0A836UWR2"/>
<comment type="caution">
    <text evidence="7">The sequence shown here is derived from an EMBL/GenBank/DDBJ whole genome shotgun (WGS) entry which is preliminary data.</text>
</comment>
<evidence type="ECO:0000256" key="4">
    <source>
        <dbReference type="ARBA" id="ARBA00023163"/>
    </source>
</evidence>
<dbReference type="GO" id="GO:0005634">
    <property type="term" value="C:nucleus"/>
    <property type="evidence" value="ECO:0007669"/>
    <property type="project" value="UniProtKB-SubCell"/>
</dbReference>
<dbReference type="Pfam" id="PF15365">
    <property type="entry name" value="PNRC"/>
    <property type="match status" value="1"/>
</dbReference>
<proteinExistence type="predicted"/>
<keyword evidence="2" id="KW-0805">Transcription regulation</keyword>
<dbReference type="PANTHER" id="PTHR15405">
    <property type="entry name" value="PROLINE-RICH NUCLEAR RECEPTOR COACTIVATOR"/>
    <property type="match status" value="1"/>
</dbReference>
<feature type="compositionally biased region" description="Polar residues" evidence="6">
    <location>
        <begin position="78"/>
        <end position="102"/>
    </location>
</feature>
<gene>
    <name evidence="7" type="ORF">HZH66_003900</name>
</gene>
<dbReference type="GO" id="GO:0016071">
    <property type="term" value="P:mRNA metabolic process"/>
    <property type="evidence" value="ECO:0007669"/>
    <property type="project" value="UniProtKB-ARBA"/>
</dbReference>
<name>A0A836UWR2_VESVU</name>
<sequence length="156" mass="16946">MTNSAPKLNDKVERQGSPNTGGKRHHRSNSVKSSPFFHSSGGRYGKNGMNNNNNNNNNSSNSSNSSTGRLSCSPPCSGKTSRNSPLRYDSISSPRGSPTNSFYAGAKFSEPPSPASLPKPPSHWTNNRLINSCQRSERRSNNDISNHLKMILNVQA</sequence>
<evidence type="ECO:0000313" key="8">
    <source>
        <dbReference type="Proteomes" id="UP000614350"/>
    </source>
</evidence>
<keyword evidence="3" id="KW-0010">Activator</keyword>
<keyword evidence="4" id="KW-0804">Transcription</keyword>
<protein>
    <submittedName>
        <fullName evidence="7">Uncharacterized protein</fullName>
    </submittedName>
</protein>
<feature type="compositionally biased region" description="Low complexity" evidence="6">
    <location>
        <begin position="50"/>
        <end position="66"/>
    </location>
</feature>
<accession>A0A836UWR2</accession>
<evidence type="ECO:0000256" key="2">
    <source>
        <dbReference type="ARBA" id="ARBA00023015"/>
    </source>
</evidence>
<evidence type="ECO:0000256" key="1">
    <source>
        <dbReference type="ARBA" id="ARBA00004123"/>
    </source>
</evidence>
<evidence type="ECO:0000256" key="5">
    <source>
        <dbReference type="ARBA" id="ARBA00023242"/>
    </source>
</evidence>
<dbReference type="EMBL" id="JACSEA010000003">
    <property type="protein sequence ID" value="KAF7404994.1"/>
    <property type="molecule type" value="Genomic_DNA"/>
</dbReference>